<protein>
    <submittedName>
        <fullName evidence="1">Uncharacterized protein</fullName>
    </submittedName>
</protein>
<evidence type="ECO:0000313" key="1">
    <source>
        <dbReference type="EMBL" id="KAJ8050653.1"/>
    </source>
</evidence>
<proteinExistence type="predicted"/>
<organism evidence="1 2">
    <name type="scientific">Holothuria leucospilota</name>
    <name type="common">Black long sea cucumber</name>
    <name type="synonym">Mertensiothuria leucospilota</name>
    <dbReference type="NCBI Taxonomy" id="206669"/>
    <lineage>
        <taxon>Eukaryota</taxon>
        <taxon>Metazoa</taxon>
        <taxon>Echinodermata</taxon>
        <taxon>Eleutherozoa</taxon>
        <taxon>Echinozoa</taxon>
        <taxon>Holothuroidea</taxon>
        <taxon>Aspidochirotacea</taxon>
        <taxon>Aspidochirotida</taxon>
        <taxon>Holothuriidae</taxon>
        <taxon>Holothuria</taxon>
    </lineage>
</organism>
<keyword evidence="2" id="KW-1185">Reference proteome</keyword>
<name>A0A9Q1HM47_HOLLE</name>
<dbReference type="EMBL" id="JAIZAY010000001">
    <property type="protein sequence ID" value="KAJ8050653.1"/>
    <property type="molecule type" value="Genomic_DNA"/>
</dbReference>
<dbReference type="Proteomes" id="UP001152320">
    <property type="component" value="Chromosome 1"/>
</dbReference>
<accession>A0A9Q1HM47</accession>
<comment type="caution">
    <text evidence="1">The sequence shown here is derived from an EMBL/GenBank/DDBJ whole genome shotgun (WGS) entry which is preliminary data.</text>
</comment>
<sequence length="139" mass="15731">MDYTAEINTQTTLLKIVERLPYCLNSRWIRRARKIREKGGNVPTIENLTEFVDDDPVYSRLNKLHETREQRKTGSAKVTKPWSKQAQAVAENPGLSSVYGIKKASILNQVSYFHVENGLPPDLAHDLLEVVPAVLCEVV</sequence>
<reference evidence="1" key="1">
    <citation type="submission" date="2021-10" db="EMBL/GenBank/DDBJ databases">
        <title>Tropical sea cucumber genome reveals ecological adaptation and Cuvierian tubules defense mechanism.</title>
        <authorList>
            <person name="Chen T."/>
        </authorList>
    </citation>
    <scope>NUCLEOTIDE SEQUENCE</scope>
    <source>
        <strain evidence="1">Nanhai2018</strain>
        <tissue evidence="1">Muscle</tissue>
    </source>
</reference>
<gene>
    <name evidence="1" type="ORF">HOLleu_03939</name>
</gene>
<evidence type="ECO:0000313" key="2">
    <source>
        <dbReference type="Proteomes" id="UP001152320"/>
    </source>
</evidence>
<dbReference type="AlphaFoldDB" id="A0A9Q1HM47"/>